<dbReference type="AlphaFoldDB" id="A0A922SC42"/>
<protein>
    <submittedName>
        <fullName evidence="2">Uncharacterized protein</fullName>
    </submittedName>
</protein>
<reference evidence="2" key="1">
    <citation type="journal article" date="2021" name="G3 (Bethesda)">
        <title>Genome and transcriptome analysis of the beet armyworm Spodoptera exigua reveals targets for pest control. .</title>
        <authorList>
            <person name="Simon S."/>
            <person name="Breeschoten T."/>
            <person name="Jansen H.J."/>
            <person name="Dirks R.P."/>
            <person name="Schranz M.E."/>
            <person name="Ros V.I.D."/>
        </authorList>
    </citation>
    <scope>NUCLEOTIDE SEQUENCE</scope>
    <source>
        <strain evidence="2">TB_SE_WUR_2020</strain>
    </source>
</reference>
<name>A0A922SC42_SPOEX</name>
<evidence type="ECO:0000313" key="3">
    <source>
        <dbReference type="Proteomes" id="UP000814243"/>
    </source>
</evidence>
<comment type="caution">
    <text evidence="2">The sequence shown here is derived from an EMBL/GenBank/DDBJ whole genome shotgun (WGS) entry which is preliminary data.</text>
</comment>
<evidence type="ECO:0000313" key="2">
    <source>
        <dbReference type="EMBL" id="KAH9631834.1"/>
    </source>
</evidence>
<feature type="compositionally biased region" description="Low complexity" evidence="1">
    <location>
        <begin position="92"/>
        <end position="102"/>
    </location>
</feature>
<gene>
    <name evidence="2" type="ORF">HF086_001172</name>
</gene>
<dbReference type="EMBL" id="JACEFF010000743">
    <property type="protein sequence ID" value="KAH9631834.1"/>
    <property type="molecule type" value="Genomic_DNA"/>
</dbReference>
<dbReference type="Proteomes" id="UP000814243">
    <property type="component" value="Unassembled WGS sequence"/>
</dbReference>
<proteinExistence type="predicted"/>
<feature type="region of interest" description="Disordered" evidence="1">
    <location>
        <begin position="82"/>
        <end position="105"/>
    </location>
</feature>
<accession>A0A922SC42</accession>
<evidence type="ECO:0000256" key="1">
    <source>
        <dbReference type="SAM" id="MobiDB-lite"/>
    </source>
</evidence>
<organism evidence="2 3">
    <name type="scientific">Spodoptera exigua</name>
    <name type="common">Beet armyworm</name>
    <name type="synonym">Noctua fulgens</name>
    <dbReference type="NCBI Taxonomy" id="7107"/>
    <lineage>
        <taxon>Eukaryota</taxon>
        <taxon>Metazoa</taxon>
        <taxon>Ecdysozoa</taxon>
        <taxon>Arthropoda</taxon>
        <taxon>Hexapoda</taxon>
        <taxon>Insecta</taxon>
        <taxon>Pterygota</taxon>
        <taxon>Neoptera</taxon>
        <taxon>Endopterygota</taxon>
        <taxon>Lepidoptera</taxon>
        <taxon>Glossata</taxon>
        <taxon>Ditrysia</taxon>
        <taxon>Noctuoidea</taxon>
        <taxon>Noctuidae</taxon>
        <taxon>Amphipyrinae</taxon>
        <taxon>Spodoptera</taxon>
    </lineage>
</organism>
<sequence>MLYLLCISIRPLCNRVLRYFEPPANTGGHRERSDSYSYERKRWQVLARRGRSALDEEYHRVAASGNERLPREYHDYGPEYTRERAQPAHAGAATTRTATTTRADTRDVGRLAGMSMGASTRATSGAAIRPAGRLSVIAPRA</sequence>